<dbReference type="GO" id="GO:0005737">
    <property type="term" value="C:cytoplasm"/>
    <property type="evidence" value="ECO:0000318"/>
    <property type="project" value="GO_Central"/>
</dbReference>
<dbReference type="GO" id="GO:0030332">
    <property type="term" value="F:cyclin binding"/>
    <property type="evidence" value="ECO:0000318"/>
    <property type="project" value="GO_Central"/>
</dbReference>
<gene>
    <name evidence="13" type="ORF">TVAG_206180</name>
</gene>
<dbReference type="InterPro" id="IPR008271">
    <property type="entry name" value="Ser/Thr_kinase_AS"/>
</dbReference>
<feature type="binding site" evidence="10">
    <location>
        <position position="35"/>
    </location>
    <ligand>
        <name>ATP</name>
        <dbReference type="ChEBI" id="CHEBI:30616"/>
    </ligand>
</feature>
<dbReference type="GO" id="GO:0005524">
    <property type="term" value="F:ATP binding"/>
    <property type="evidence" value="ECO:0007669"/>
    <property type="project" value="UniProtKB-UniRule"/>
</dbReference>
<dbReference type="SUPFAM" id="SSF56112">
    <property type="entry name" value="Protein kinase-like (PK-like)"/>
    <property type="match status" value="1"/>
</dbReference>
<evidence type="ECO:0000256" key="7">
    <source>
        <dbReference type="ARBA" id="ARBA00022840"/>
    </source>
</evidence>
<keyword evidence="14" id="KW-1185">Reference proteome</keyword>
<dbReference type="OMA" id="GIMIVQK"/>
<dbReference type="SMR" id="A2E1K3"/>
<evidence type="ECO:0000256" key="11">
    <source>
        <dbReference type="RuleBase" id="RU000304"/>
    </source>
</evidence>
<dbReference type="GO" id="GO:0004693">
    <property type="term" value="F:cyclin-dependent protein serine/threonine kinase activity"/>
    <property type="evidence" value="ECO:0000318"/>
    <property type="project" value="GO_Central"/>
</dbReference>
<evidence type="ECO:0000259" key="12">
    <source>
        <dbReference type="PROSITE" id="PS50011"/>
    </source>
</evidence>
<dbReference type="KEGG" id="tva:4771429"/>
<comment type="catalytic activity">
    <reaction evidence="9">
        <text>L-seryl-[protein] + ATP = O-phospho-L-seryl-[protein] + ADP + H(+)</text>
        <dbReference type="Rhea" id="RHEA:17989"/>
        <dbReference type="Rhea" id="RHEA-COMP:9863"/>
        <dbReference type="Rhea" id="RHEA-COMP:11604"/>
        <dbReference type="ChEBI" id="CHEBI:15378"/>
        <dbReference type="ChEBI" id="CHEBI:29999"/>
        <dbReference type="ChEBI" id="CHEBI:30616"/>
        <dbReference type="ChEBI" id="CHEBI:83421"/>
        <dbReference type="ChEBI" id="CHEBI:456216"/>
        <dbReference type="EC" id="2.7.11.22"/>
    </reaction>
</comment>
<dbReference type="Gene3D" id="1.10.510.10">
    <property type="entry name" value="Transferase(Phosphotransferase) domain 1"/>
    <property type="match status" value="1"/>
</dbReference>
<evidence type="ECO:0000256" key="8">
    <source>
        <dbReference type="ARBA" id="ARBA00047811"/>
    </source>
</evidence>
<keyword evidence="6 13" id="KW-0418">Kinase</keyword>
<dbReference type="FunFam" id="1.10.510.10:FF:000611">
    <property type="entry name" value="CMGC family protein kinase"/>
    <property type="match status" value="1"/>
</dbReference>
<dbReference type="PANTHER" id="PTHR24056:SF254">
    <property type="entry name" value="CYCLIN-DEPENDENT KINASE 2"/>
    <property type="match status" value="1"/>
</dbReference>
<evidence type="ECO:0000313" key="13">
    <source>
        <dbReference type="EMBL" id="EAY13450.1"/>
    </source>
</evidence>
<dbReference type="PIRSF" id="PIRSF000654">
    <property type="entry name" value="Integrin-linked_kinase"/>
    <property type="match status" value="1"/>
</dbReference>
<dbReference type="STRING" id="5722.A2E1K3"/>
<evidence type="ECO:0000256" key="3">
    <source>
        <dbReference type="ARBA" id="ARBA00022527"/>
    </source>
</evidence>
<dbReference type="InterPro" id="IPR050108">
    <property type="entry name" value="CDK"/>
</dbReference>
<dbReference type="GO" id="GO:0005634">
    <property type="term" value="C:nucleus"/>
    <property type="evidence" value="ECO:0000318"/>
    <property type="project" value="GO_Central"/>
</dbReference>
<dbReference type="PANTHER" id="PTHR24056">
    <property type="entry name" value="CELL DIVISION PROTEIN KINASE"/>
    <property type="match status" value="1"/>
</dbReference>
<dbReference type="PROSITE" id="PS00108">
    <property type="entry name" value="PROTEIN_KINASE_ST"/>
    <property type="match status" value="1"/>
</dbReference>
<accession>A2E1K3</accession>
<evidence type="ECO:0000256" key="6">
    <source>
        <dbReference type="ARBA" id="ARBA00022777"/>
    </source>
</evidence>
<reference evidence="13" key="1">
    <citation type="submission" date="2006-10" db="EMBL/GenBank/DDBJ databases">
        <authorList>
            <person name="Amadeo P."/>
            <person name="Zhao Q."/>
            <person name="Wortman J."/>
            <person name="Fraser-Liggett C."/>
            <person name="Carlton J."/>
        </authorList>
    </citation>
    <scope>NUCLEOTIDE SEQUENCE</scope>
    <source>
        <strain evidence="13">G3</strain>
    </source>
</reference>
<keyword evidence="4" id="KW-0808">Transferase</keyword>
<keyword evidence="7 10" id="KW-0067">ATP-binding</keyword>
<protein>
    <recommendedName>
        <fullName evidence="2">cyclin-dependent kinase</fullName>
        <ecNumber evidence="2">2.7.11.22</ecNumber>
    </recommendedName>
</protein>
<dbReference type="CDD" id="cd07829">
    <property type="entry name" value="STKc_CDK_like"/>
    <property type="match status" value="1"/>
</dbReference>
<evidence type="ECO:0000256" key="2">
    <source>
        <dbReference type="ARBA" id="ARBA00012425"/>
    </source>
</evidence>
<dbReference type="InterPro" id="IPR017441">
    <property type="entry name" value="Protein_kinase_ATP_BS"/>
</dbReference>
<evidence type="ECO:0000256" key="5">
    <source>
        <dbReference type="ARBA" id="ARBA00022741"/>
    </source>
</evidence>
<comment type="catalytic activity">
    <reaction evidence="8">
        <text>L-threonyl-[protein] + ATP = O-phospho-L-threonyl-[protein] + ADP + H(+)</text>
        <dbReference type="Rhea" id="RHEA:46608"/>
        <dbReference type="Rhea" id="RHEA-COMP:11060"/>
        <dbReference type="Rhea" id="RHEA-COMP:11605"/>
        <dbReference type="ChEBI" id="CHEBI:15378"/>
        <dbReference type="ChEBI" id="CHEBI:30013"/>
        <dbReference type="ChEBI" id="CHEBI:30616"/>
        <dbReference type="ChEBI" id="CHEBI:61977"/>
        <dbReference type="ChEBI" id="CHEBI:456216"/>
        <dbReference type="EC" id="2.7.11.22"/>
    </reaction>
</comment>
<feature type="domain" description="Protein kinase" evidence="12">
    <location>
        <begin position="6"/>
        <end position="284"/>
    </location>
</feature>
<dbReference type="FunFam" id="3.30.200.20:FF:000124">
    <property type="entry name" value="Cyclin-dependent kinase 4"/>
    <property type="match status" value="1"/>
</dbReference>
<dbReference type="GO" id="GO:0010389">
    <property type="term" value="P:regulation of G2/M transition of mitotic cell cycle"/>
    <property type="evidence" value="ECO:0000318"/>
    <property type="project" value="GO_Central"/>
</dbReference>
<evidence type="ECO:0000313" key="14">
    <source>
        <dbReference type="Proteomes" id="UP000001542"/>
    </source>
</evidence>
<proteinExistence type="inferred from homology"/>
<reference evidence="13" key="2">
    <citation type="journal article" date="2007" name="Science">
        <title>Draft genome sequence of the sexually transmitted pathogen Trichomonas vaginalis.</title>
        <authorList>
            <person name="Carlton J.M."/>
            <person name="Hirt R.P."/>
            <person name="Silva J.C."/>
            <person name="Delcher A.L."/>
            <person name="Schatz M."/>
            <person name="Zhao Q."/>
            <person name="Wortman J.R."/>
            <person name="Bidwell S.L."/>
            <person name="Alsmark U.C.M."/>
            <person name="Besteiro S."/>
            <person name="Sicheritz-Ponten T."/>
            <person name="Noel C.J."/>
            <person name="Dacks J.B."/>
            <person name="Foster P.G."/>
            <person name="Simillion C."/>
            <person name="Van de Peer Y."/>
            <person name="Miranda-Saavedra D."/>
            <person name="Barton G.J."/>
            <person name="Westrop G.D."/>
            <person name="Mueller S."/>
            <person name="Dessi D."/>
            <person name="Fiori P.L."/>
            <person name="Ren Q."/>
            <person name="Paulsen I."/>
            <person name="Zhang H."/>
            <person name="Bastida-Corcuera F.D."/>
            <person name="Simoes-Barbosa A."/>
            <person name="Brown M.T."/>
            <person name="Hayes R.D."/>
            <person name="Mukherjee M."/>
            <person name="Okumura C.Y."/>
            <person name="Schneider R."/>
            <person name="Smith A.J."/>
            <person name="Vanacova S."/>
            <person name="Villalvazo M."/>
            <person name="Haas B.J."/>
            <person name="Pertea M."/>
            <person name="Feldblyum T.V."/>
            <person name="Utterback T.R."/>
            <person name="Shu C.L."/>
            <person name="Osoegawa K."/>
            <person name="de Jong P.J."/>
            <person name="Hrdy I."/>
            <person name="Horvathova L."/>
            <person name="Zubacova Z."/>
            <person name="Dolezal P."/>
            <person name="Malik S.B."/>
            <person name="Logsdon J.M. Jr."/>
            <person name="Henze K."/>
            <person name="Gupta A."/>
            <person name="Wang C.C."/>
            <person name="Dunne R.L."/>
            <person name="Upcroft J.A."/>
            <person name="Upcroft P."/>
            <person name="White O."/>
            <person name="Salzberg S.L."/>
            <person name="Tang P."/>
            <person name="Chiu C.-H."/>
            <person name="Lee Y.-S."/>
            <person name="Embley T.M."/>
            <person name="Coombs G.H."/>
            <person name="Mottram J.C."/>
            <person name="Tachezy J."/>
            <person name="Fraser-Liggett C.M."/>
            <person name="Johnson P.J."/>
        </authorList>
    </citation>
    <scope>NUCLEOTIDE SEQUENCE [LARGE SCALE GENOMIC DNA]</scope>
    <source>
        <strain evidence="13">G3</strain>
    </source>
</reference>
<evidence type="ECO:0000256" key="9">
    <source>
        <dbReference type="ARBA" id="ARBA00048367"/>
    </source>
</evidence>
<keyword evidence="5 10" id="KW-0547">Nucleotide-binding</keyword>
<dbReference type="VEuPathDB" id="TrichDB:TVAGG3_0519350"/>
<dbReference type="RefSeq" id="XP_001325673.1">
    <property type="nucleotide sequence ID" value="XM_001325638.1"/>
</dbReference>
<dbReference type="OrthoDB" id="447889at2759"/>
<evidence type="ECO:0000256" key="10">
    <source>
        <dbReference type="PROSITE-ProRule" id="PRU10141"/>
    </source>
</evidence>
<dbReference type="InterPro" id="IPR011009">
    <property type="entry name" value="Kinase-like_dom_sf"/>
</dbReference>
<comment type="similarity">
    <text evidence="1">Belongs to the protein kinase superfamily. CMGC Ser/Thr protein kinase family. CDC2/CDKX subfamily.</text>
</comment>
<dbReference type="InParanoid" id="A2E1K3"/>
<sequence length="297" mass="34165">MDLSAYHKDMKLGEGTYGSVFRATHIPTDQPVVLKLVRMDLEEDGIPPSSVREVCILKSLNHPNILHFREVICKDSKIIMVCEFMDMDLKNFLSKRRMNPNLLRSYAFQLLCGTYYLHRIGIVHRDIKPENILIDRDGLLKLGDFGTAAYCFHPIPYDIEEIKTPWYLAPEILINAPAHGTEIDIWSIGCVIAEMARGNLFMGDSQVDQLIKITEVLGIPSEEDYPDFYKYKINNIPCMKKEKPDFNSFFPGVDPELVDLISKMLQMNPEHRINAQSALNHPYFKDVNENLKHTCME</sequence>
<keyword evidence="3 11" id="KW-0723">Serine/threonine-protein kinase</keyword>
<dbReference type="SMART" id="SM00220">
    <property type="entry name" value="S_TKc"/>
    <property type="match status" value="1"/>
</dbReference>
<dbReference type="EC" id="2.7.11.22" evidence="2"/>
<dbReference type="Proteomes" id="UP000001542">
    <property type="component" value="Unassembled WGS sequence"/>
</dbReference>
<name>A2E1K3_TRIV3</name>
<dbReference type="EMBL" id="DS113285">
    <property type="protein sequence ID" value="EAY13450.1"/>
    <property type="molecule type" value="Genomic_DNA"/>
</dbReference>
<evidence type="ECO:0000256" key="1">
    <source>
        <dbReference type="ARBA" id="ARBA00006485"/>
    </source>
</evidence>
<evidence type="ECO:0000256" key="4">
    <source>
        <dbReference type="ARBA" id="ARBA00022679"/>
    </source>
</evidence>
<dbReference type="PROSITE" id="PS50011">
    <property type="entry name" value="PROTEIN_KINASE_DOM"/>
    <property type="match status" value="1"/>
</dbReference>
<dbReference type="GO" id="GO:0000307">
    <property type="term" value="C:cyclin-dependent protein kinase holoenzyme complex"/>
    <property type="evidence" value="ECO:0000318"/>
    <property type="project" value="GO_Central"/>
</dbReference>
<dbReference type="GO" id="GO:0007165">
    <property type="term" value="P:signal transduction"/>
    <property type="evidence" value="ECO:0000318"/>
    <property type="project" value="GO_Central"/>
</dbReference>
<dbReference type="VEuPathDB" id="TrichDB:TVAG_206180"/>
<organism evidence="13 14">
    <name type="scientific">Trichomonas vaginalis (strain ATCC PRA-98 / G3)</name>
    <dbReference type="NCBI Taxonomy" id="412133"/>
    <lineage>
        <taxon>Eukaryota</taxon>
        <taxon>Metamonada</taxon>
        <taxon>Parabasalia</taxon>
        <taxon>Trichomonadida</taxon>
        <taxon>Trichomonadidae</taxon>
        <taxon>Trichomonas</taxon>
    </lineage>
</organism>
<dbReference type="InterPro" id="IPR000719">
    <property type="entry name" value="Prot_kinase_dom"/>
</dbReference>
<dbReference type="Pfam" id="PF00069">
    <property type="entry name" value="Pkinase"/>
    <property type="match status" value="1"/>
</dbReference>
<dbReference type="eggNOG" id="KOG0594">
    <property type="taxonomic scope" value="Eukaryota"/>
</dbReference>
<dbReference type="Gene3D" id="3.30.200.20">
    <property type="entry name" value="Phosphorylase Kinase, domain 1"/>
    <property type="match status" value="1"/>
</dbReference>
<dbReference type="GO" id="GO:0010468">
    <property type="term" value="P:regulation of gene expression"/>
    <property type="evidence" value="ECO:0000318"/>
    <property type="project" value="GO_Central"/>
</dbReference>
<dbReference type="PROSITE" id="PS00107">
    <property type="entry name" value="PROTEIN_KINASE_ATP"/>
    <property type="match status" value="1"/>
</dbReference>
<dbReference type="AlphaFoldDB" id="A2E1K3"/>
<dbReference type="GO" id="GO:0000082">
    <property type="term" value="P:G1/S transition of mitotic cell cycle"/>
    <property type="evidence" value="ECO:0000318"/>
    <property type="project" value="GO_Central"/>
</dbReference>